<reference evidence="1" key="1">
    <citation type="submission" date="2020-06" db="EMBL/GenBank/DDBJ databases">
        <title>Unique genomic features of the anaerobic methanotrophic archaea.</title>
        <authorList>
            <person name="Chadwick G.L."/>
            <person name="Skennerton C.T."/>
            <person name="Laso-Perez R."/>
            <person name="Leu A.O."/>
            <person name="Speth D.R."/>
            <person name="Yu H."/>
            <person name="Morgan-Lang C."/>
            <person name="Hatzenpichler R."/>
            <person name="Goudeau D."/>
            <person name="Malmstrom R."/>
            <person name="Brazelton W.J."/>
            <person name="Woyke T."/>
            <person name="Hallam S.J."/>
            <person name="Tyson G.W."/>
            <person name="Wegener G."/>
            <person name="Boetius A."/>
            <person name="Orphan V."/>
        </authorList>
    </citation>
    <scope>NUCLEOTIDE SEQUENCE</scope>
</reference>
<evidence type="ECO:0000313" key="1">
    <source>
        <dbReference type="EMBL" id="QNO42463.1"/>
    </source>
</evidence>
<accession>A0A7G9Y379</accession>
<sequence>MDVSRKKEISGMGHMSELLTQGEIAKAGSDLNDQKTL</sequence>
<dbReference type="EMBL" id="MT630742">
    <property type="protein sequence ID" value="QNO42463.1"/>
    <property type="molecule type" value="Genomic_DNA"/>
</dbReference>
<name>A0A7G9Y379_9EURY</name>
<proteinExistence type="predicted"/>
<protein>
    <submittedName>
        <fullName evidence="1">Uncharacterized protein</fullName>
    </submittedName>
</protein>
<organism evidence="1">
    <name type="scientific">Candidatus Methanogaster sp. ANME-2c ERB4</name>
    <dbReference type="NCBI Taxonomy" id="2759911"/>
    <lineage>
        <taxon>Archaea</taxon>
        <taxon>Methanobacteriati</taxon>
        <taxon>Methanobacteriota</taxon>
        <taxon>Stenosarchaea group</taxon>
        <taxon>Methanomicrobia</taxon>
        <taxon>Methanosarcinales</taxon>
        <taxon>ANME-2 cluster</taxon>
        <taxon>Candidatus Methanogasteraceae</taxon>
        <taxon>Candidatus Methanogaster</taxon>
    </lineage>
</organism>
<gene>
    <name evidence="1" type="ORF">LBOOMNCC_00016</name>
</gene>
<dbReference type="AlphaFoldDB" id="A0A7G9Y379"/>